<evidence type="ECO:0000313" key="1">
    <source>
        <dbReference type="EMBL" id="KIS04368.1"/>
    </source>
</evidence>
<organism evidence="1 2">
    <name type="scientific">Paucilactobacillus wasatchensis</name>
    <dbReference type="NCBI Taxonomy" id="1335616"/>
    <lineage>
        <taxon>Bacteria</taxon>
        <taxon>Bacillati</taxon>
        <taxon>Bacillota</taxon>
        <taxon>Bacilli</taxon>
        <taxon>Lactobacillales</taxon>
        <taxon>Lactobacillaceae</taxon>
        <taxon>Paucilactobacillus</taxon>
    </lineage>
</organism>
<dbReference type="AlphaFoldDB" id="A0A0D0Y7Y3"/>
<dbReference type="Proteomes" id="UP000032279">
    <property type="component" value="Unassembled WGS sequence"/>
</dbReference>
<protein>
    <submittedName>
        <fullName evidence="1">Uncharacterized protein</fullName>
    </submittedName>
</protein>
<proteinExistence type="predicted"/>
<dbReference type="EMBL" id="AWTT01000001">
    <property type="protein sequence ID" value="KIS04368.1"/>
    <property type="molecule type" value="Genomic_DNA"/>
</dbReference>
<comment type="caution">
    <text evidence="1">The sequence shown here is derived from an EMBL/GenBank/DDBJ whole genome shotgun (WGS) entry which is preliminary data.</text>
</comment>
<evidence type="ECO:0000313" key="2">
    <source>
        <dbReference type="Proteomes" id="UP000032279"/>
    </source>
</evidence>
<sequence length="42" mass="4936">MYSTLFKPDIEYPQKLDFTNLKFILCINSGLNSIIKIKKLMI</sequence>
<reference evidence="1 2" key="1">
    <citation type="submission" date="2013-08" db="EMBL/GenBank/DDBJ databases">
        <title>Lactobacillus wasatchii sp. WDC04, a late gas producing bacteria isolated from aged chedder cheese.</title>
        <authorList>
            <person name="Oberg C.J."/>
            <person name="Culumber M."/>
            <person name="McMahon D.J."/>
            <person name="Broadbent J.R."/>
            <person name="Oberg T.S."/>
            <person name="Ortaki F."/>
        </authorList>
    </citation>
    <scope>NUCLEOTIDE SEQUENCE [LARGE SCALE GENOMIC DNA]</scope>
    <source>
        <strain evidence="1 2">WDC04</strain>
    </source>
</reference>
<keyword evidence="2" id="KW-1185">Reference proteome</keyword>
<name>A0A0D0Y7Y3_9LACO</name>
<gene>
    <name evidence="1" type="ORF">WDC_0108</name>
</gene>
<accession>A0A0D0Y7Y3</accession>